<dbReference type="PANTHER" id="PTHR46060">
    <property type="entry name" value="MARINER MOS1 TRANSPOSASE-LIKE PROTEIN"/>
    <property type="match status" value="1"/>
</dbReference>
<keyword evidence="2" id="KW-1185">Reference proteome</keyword>
<dbReference type="PANTHER" id="PTHR46060:SF1">
    <property type="entry name" value="MARINER MOS1 TRANSPOSASE-LIKE PROTEIN"/>
    <property type="match status" value="1"/>
</dbReference>
<gene>
    <name evidence="1" type="ORF">LAZ67_5004507</name>
</gene>
<dbReference type="EMBL" id="CP092867">
    <property type="protein sequence ID" value="UYV68499.1"/>
    <property type="molecule type" value="Genomic_DNA"/>
</dbReference>
<evidence type="ECO:0000313" key="2">
    <source>
        <dbReference type="Proteomes" id="UP001235939"/>
    </source>
</evidence>
<dbReference type="InterPro" id="IPR036397">
    <property type="entry name" value="RNaseH_sf"/>
</dbReference>
<dbReference type="Proteomes" id="UP001235939">
    <property type="component" value="Chromosome 05"/>
</dbReference>
<evidence type="ECO:0008006" key="3">
    <source>
        <dbReference type="Google" id="ProtNLM"/>
    </source>
</evidence>
<proteinExistence type="predicted"/>
<name>A0ABY6KJ32_9ARAC</name>
<dbReference type="Gene3D" id="3.30.420.10">
    <property type="entry name" value="Ribonuclease H-like superfamily/Ribonuclease H"/>
    <property type="match status" value="1"/>
</dbReference>
<sequence>MKKYRKIGDYRSILSQKNEISHGFFRNIILKFLKYYKVSSRGVLKQLTDDHKQNRVSVSQAHLSQFLKEGNNFYSILLILMRPGFIISNQIRDAIRPGKLTHGLLFHHDNARPHTAKHTMETLRTLGWEVLVHPAYSPDLAPCYFHLYAHPKAALGGQRFSTNLKVEKFSQDWCRKHPQIFFCQGFDKLVKRWNICIEKDGDYVGKYIEYVMSTRQQAIGQKKRAVSHRVRRRDL</sequence>
<evidence type="ECO:0000313" key="1">
    <source>
        <dbReference type="EMBL" id="UYV68499.1"/>
    </source>
</evidence>
<reference evidence="1 2" key="1">
    <citation type="submission" date="2022-01" db="EMBL/GenBank/DDBJ databases">
        <title>A chromosomal length assembly of Cordylochernes scorpioides.</title>
        <authorList>
            <person name="Zeh D."/>
            <person name="Zeh J."/>
        </authorList>
    </citation>
    <scope>NUCLEOTIDE SEQUENCE [LARGE SCALE GENOMIC DNA]</scope>
    <source>
        <strain evidence="1">IN4F17</strain>
        <tissue evidence="1">Whole Body</tissue>
    </source>
</reference>
<protein>
    <recommendedName>
        <fullName evidence="3">Transposase</fullName>
    </recommendedName>
</protein>
<accession>A0ABY6KJ32</accession>
<dbReference type="InterPro" id="IPR052709">
    <property type="entry name" value="Transposase-MT_Hybrid"/>
</dbReference>
<organism evidence="1 2">
    <name type="scientific">Cordylochernes scorpioides</name>
    <dbReference type="NCBI Taxonomy" id="51811"/>
    <lineage>
        <taxon>Eukaryota</taxon>
        <taxon>Metazoa</taxon>
        <taxon>Ecdysozoa</taxon>
        <taxon>Arthropoda</taxon>
        <taxon>Chelicerata</taxon>
        <taxon>Arachnida</taxon>
        <taxon>Pseudoscorpiones</taxon>
        <taxon>Cheliferoidea</taxon>
        <taxon>Chernetidae</taxon>
        <taxon>Cordylochernes</taxon>
    </lineage>
</organism>